<dbReference type="CDD" id="cd05356">
    <property type="entry name" value="17beta-HSD1_like_SDR_c"/>
    <property type="match status" value="1"/>
</dbReference>
<name>A0A9Q0M5K2_BLOTA</name>
<feature type="compositionally biased region" description="Polar residues" evidence="1">
    <location>
        <begin position="110"/>
        <end position="134"/>
    </location>
</feature>
<keyword evidence="2" id="KW-1133">Transmembrane helix</keyword>
<dbReference type="AlphaFoldDB" id="A0A9Q0M5K2"/>
<dbReference type="EMBL" id="JAPWDV010000002">
    <property type="protein sequence ID" value="KAJ6219028.1"/>
    <property type="molecule type" value="Genomic_DNA"/>
</dbReference>
<feature type="region of interest" description="Disordered" evidence="1">
    <location>
        <begin position="106"/>
        <end position="167"/>
    </location>
</feature>
<feature type="region of interest" description="Disordered" evidence="1">
    <location>
        <begin position="882"/>
        <end position="926"/>
    </location>
</feature>
<feature type="compositionally biased region" description="Polar residues" evidence="1">
    <location>
        <begin position="1"/>
        <end position="25"/>
    </location>
</feature>
<dbReference type="InterPro" id="IPR002347">
    <property type="entry name" value="SDR_fam"/>
</dbReference>
<evidence type="ECO:0000256" key="2">
    <source>
        <dbReference type="SAM" id="Phobius"/>
    </source>
</evidence>
<dbReference type="PRINTS" id="PR00081">
    <property type="entry name" value="GDHRDH"/>
</dbReference>
<dbReference type="Pfam" id="PF03399">
    <property type="entry name" value="SAC3_GANP"/>
    <property type="match status" value="1"/>
</dbReference>
<keyword evidence="2" id="KW-0812">Transmembrane</keyword>
<dbReference type="PANTHER" id="PTHR12436">
    <property type="entry name" value="80 KDA MCM3-ASSOCIATED PROTEIN"/>
    <property type="match status" value="1"/>
</dbReference>
<dbReference type="InterPro" id="IPR045107">
    <property type="entry name" value="SAC3/GANP/THP3"/>
</dbReference>
<feature type="transmembrane region" description="Helical" evidence="2">
    <location>
        <begin position="545"/>
        <end position="567"/>
    </location>
</feature>
<dbReference type="GO" id="GO:0005634">
    <property type="term" value="C:nucleus"/>
    <property type="evidence" value="ECO:0007669"/>
    <property type="project" value="TreeGrafter"/>
</dbReference>
<feature type="compositionally biased region" description="Low complexity" evidence="1">
    <location>
        <begin position="147"/>
        <end position="166"/>
    </location>
</feature>
<evidence type="ECO:0000313" key="5">
    <source>
        <dbReference type="Proteomes" id="UP001142055"/>
    </source>
</evidence>
<dbReference type="Gene3D" id="3.40.50.720">
    <property type="entry name" value="NAD(P)-binding Rossmann-like Domain"/>
    <property type="match status" value="1"/>
</dbReference>
<reference evidence="4" key="1">
    <citation type="submission" date="2022-12" db="EMBL/GenBank/DDBJ databases">
        <title>Genome assemblies of Blomia tropicalis.</title>
        <authorList>
            <person name="Cui Y."/>
        </authorList>
    </citation>
    <scope>NUCLEOTIDE SEQUENCE</scope>
    <source>
        <tissue evidence="4">Adult mites</tissue>
    </source>
</reference>
<evidence type="ECO:0000313" key="4">
    <source>
        <dbReference type="EMBL" id="KAJ6219028.1"/>
    </source>
</evidence>
<dbReference type="Gene3D" id="1.25.40.990">
    <property type="match status" value="1"/>
</dbReference>
<gene>
    <name evidence="4" type="ORF">RDWZM_004840</name>
</gene>
<keyword evidence="5" id="KW-1185">Reference proteome</keyword>
<dbReference type="PANTHER" id="PTHR12436:SF4">
    <property type="entry name" value="LEUKOCYTE RECEPTOR CLUSTER MEMBER 8"/>
    <property type="match status" value="1"/>
</dbReference>
<feature type="region of interest" description="Disordered" evidence="1">
    <location>
        <begin position="1"/>
        <end position="36"/>
    </location>
</feature>
<dbReference type="Proteomes" id="UP001142055">
    <property type="component" value="Chromosome 2"/>
</dbReference>
<organism evidence="4 5">
    <name type="scientific">Blomia tropicalis</name>
    <name type="common">Mite</name>
    <dbReference type="NCBI Taxonomy" id="40697"/>
    <lineage>
        <taxon>Eukaryota</taxon>
        <taxon>Metazoa</taxon>
        <taxon>Ecdysozoa</taxon>
        <taxon>Arthropoda</taxon>
        <taxon>Chelicerata</taxon>
        <taxon>Arachnida</taxon>
        <taxon>Acari</taxon>
        <taxon>Acariformes</taxon>
        <taxon>Sarcoptiformes</taxon>
        <taxon>Astigmata</taxon>
        <taxon>Glycyphagoidea</taxon>
        <taxon>Echimyopodidae</taxon>
        <taxon>Blomia</taxon>
    </lineage>
</organism>
<comment type="caution">
    <text evidence="4">The sequence shown here is derived from an EMBL/GenBank/DDBJ whole genome shotgun (WGS) entry which is preliminary data.</text>
</comment>
<feature type="compositionally biased region" description="Polar residues" evidence="1">
    <location>
        <begin position="896"/>
        <end position="913"/>
    </location>
</feature>
<dbReference type="InterPro" id="IPR036291">
    <property type="entry name" value="NAD(P)-bd_dom_sf"/>
</dbReference>
<accession>A0A9Q0M5K2</accession>
<dbReference type="InterPro" id="IPR005062">
    <property type="entry name" value="SAC3/GANP/THP3_conserved"/>
</dbReference>
<evidence type="ECO:0000259" key="3">
    <source>
        <dbReference type="Pfam" id="PF03399"/>
    </source>
</evidence>
<feature type="domain" description="SAC3/GANP/THP3 conserved" evidence="3">
    <location>
        <begin position="335"/>
        <end position="528"/>
    </location>
</feature>
<proteinExistence type="predicted"/>
<evidence type="ECO:0000256" key="1">
    <source>
        <dbReference type="SAM" id="MobiDB-lite"/>
    </source>
</evidence>
<keyword evidence="2" id="KW-0472">Membrane</keyword>
<dbReference type="SUPFAM" id="SSF51735">
    <property type="entry name" value="NAD(P)-binding Rossmann-fold domains"/>
    <property type="match status" value="1"/>
</dbReference>
<protein>
    <recommendedName>
        <fullName evidence="3">SAC3/GANP/THP3 conserved domain-containing protein</fullName>
    </recommendedName>
</protein>
<dbReference type="Pfam" id="PF00106">
    <property type="entry name" value="adh_short"/>
    <property type="match status" value="1"/>
</dbReference>
<sequence>MNEQKSTSRTPIDSNSSNNNATKQPQGLAGFKGINNNSINGQPWSKELEDYAKRAFRLSNDKIDQDRIEIILKGKITKALKDGTMYTKDWKNEPLPVLTKTTTVVDNKAVPNSNQPLKQTTTQSNSSPFRSFETSKVIENKTRIKQTSPGKSSYSSGSYTDSSDSESNYKIYGKRSYCFEEKPSKKKKNKLTNKSENEEDFIPICESKGKSQISKISKKKKRGRRVNKKNKKHEIFTFNENELPSPSKKSDVFSEEKVAQRKARFEDEFGQSSSSTSFSKPAIINASIKGFGSKSNSIRNSSRNVYMIDDDGDFDLCSIGAIIGTCTKLEKRYLRLTSAPDPCTVRPIDILRKSLQMIKTKWLEAHDYNYVCDQLKSIRQDITVQCIRNSFTVEVYETHARIALEKGDTCEFNQCQSQLKALYNELDSTICSNRCEFTAYLILYHIFSKNESDLSNTLHSLSKEDKQDEVISHALRVRNAWSLKFYHRLFQLYAVAPKMSAYVMDWFIERERSCALMTILKSFDARSISNFKSKPNNYLVNDMNFLVYVISIILAIKLSLFLLNLLITHYGKRFLCGIKWSSERGEFIVIAGATGPIGNEYAREFAALGFNLVLIARNGDKLKKLANEYKEKYQLKEIKVLPVDFNVPNSFEIIKSVLAATDPILALVNCMGTRHAPTKFADYPPGFNSRLLNVNIVAPILLIEMVLPRMVEQKCGVIINYSSMSGRFEFPYFSTFSASKAFISTLSEILSVEYGCYGIVVQNVEPLFVESQMSDLNPSNLLIPATLSVYTSMMEVGLETTTYGHWKHKLTALFLHTLVFIFGPRLTTKLLGCFIPLFVNSQSLTKSRQPNVEPNIANSTTLSNSEESTLSLGVGKESTLSLIPKPSVTKPPMQINIPSKNEKQPQIPSIRTGSSNKSSKKNEKSK</sequence>